<proteinExistence type="predicted"/>
<dbReference type="Proteomes" id="UP001285263">
    <property type="component" value="Unassembled WGS sequence"/>
</dbReference>
<reference evidence="1 2" key="1">
    <citation type="submission" date="2023-11" db="EMBL/GenBank/DDBJ databases">
        <title>Paucibacter sp. nov., isolated from fresh soil in Korea.</title>
        <authorList>
            <person name="Le N.T.T."/>
        </authorList>
    </citation>
    <scope>NUCLEOTIDE SEQUENCE [LARGE SCALE GENOMIC DNA]</scope>
    <source>
        <strain evidence="1 2">R3-3</strain>
    </source>
</reference>
<organism evidence="1 2">
    <name type="scientific">Roseateles agri</name>
    <dbReference type="NCBI Taxonomy" id="3098619"/>
    <lineage>
        <taxon>Bacteria</taxon>
        <taxon>Pseudomonadati</taxon>
        <taxon>Pseudomonadota</taxon>
        <taxon>Betaproteobacteria</taxon>
        <taxon>Burkholderiales</taxon>
        <taxon>Sphaerotilaceae</taxon>
        <taxon>Roseateles</taxon>
    </lineage>
</organism>
<keyword evidence="2" id="KW-1185">Reference proteome</keyword>
<dbReference type="RefSeq" id="WP_320424950.1">
    <property type="nucleotide sequence ID" value="NZ_JAXCLA010000007.1"/>
</dbReference>
<protein>
    <submittedName>
        <fullName evidence="1">EcsC family protein</fullName>
    </submittedName>
</protein>
<comment type="caution">
    <text evidence="1">The sequence shown here is derived from an EMBL/GenBank/DDBJ whole genome shotgun (WGS) entry which is preliminary data.</text>
</comment>
<evidence type="ECO:0000313" key="2">
    <source>
        <dbReference type="Proteomes" id="UP001285263"/>
    </source>
</evidence>
<dbReference type="EMBL" id="JAXCLA010000007">
    <property type="protein sequence ID" value="MDY0746980.1"/>
    <property type="molecule type" value="Genomic_DNA"/>
</dbReference>
<sequence>MSSSEQSDKKSFLPALKQRAAQQLADAVLRLVGRVPASSLPASDAPEQRAEAIVRAASQKAATISASLAIPPGPWGLATVIPDLALIWDLQARMVADIAAVYGRSATLGREHMLWCLFKHTGAQAFRDLAVRKGERWLVKKASQLAMKQAAHTIGLRLAERSVSKSVARFVPLAGAVGIGLFAYRDTREVGRAAMALFGAMTEEEVAPE</sequence>
<dbReference type="InterPro" id="IPR024787">
    <property type="entry name" value="EcsC"/>
</dbReference>
<dbReference type="Pfam" id="PF12787">
    <property type="entry name" value="EcsC"/>
    <property type="match status" value="1"/>
</dbReference>
<name>A0ABU5DKY3_9BURK</name>
<gene>
    <name evidence="1" type="ORF">SNE35_20880</name>
</gene>
<accession>A0ABU5DKY3</accession>
<evidence type="ECO:0000313" key="1">
    <source>
        <dbReference type="EMBL" id="MDY0746980.1"/>
    </source>
</evidence>